<accession>A0A6J7GRJ7</accession>
<sequence length="251" mass="26269">MPNPQSGVDGNITLDANPSNLVNGDLVFDQWSLTEDGSADNYGSGATFPLSGNTTLYAIYAKRSYLRIITPPKISQNSSSVTCSRGTFAYMMKGITPVLAAPTIANVFLMVNGVAFSSSKPAVTGTSVSWLKTDLTALTSGNVLTCRVVANQGGVAPVASMSTDSPLAISLRATQTKEMNAIEATYQSEINAAIAKQKAALATDPKLVLTFNATFKSEMAAAQTKKNGAISTSRAKRTSDVATAGIALIWR</sequence>
<proteinExistence type="predicted"/>
<name>A0A6J7GRJ7_9ZZZZ</name>
<gene>
    <name evidence="1" type="ORF">UFOPK3492_01436</name>
</gene>
<evidence type="ECO:0000313" key="1">
    <source>
        <dbReference type="EMBL" id="CAB4909834.1"/>
    </source>
</evidence>
<reference evidence="1" key="1">
    <citation type="submission" date="2020-05" db="EMBL/GenBank/DDBJ databases">
        <authorList>
            <person name="Chiriac C."/>
            <person name="Salcher M."/>
            <person name="Ghai R."/>
            <person name="Kavagutti S V."/>
        </authorList>
    </citation>
    <scope>NUCLEOTIDE SEQUENCE</scope>
</reference>
<dbReference type="AlphaFoldDB" id="A0A6J7GRJ7"/>
<dbReference type="EMBL" id="CAFBMD010000180">
    <property type="protein sequence ID" value="CAB4909834.1"/>
    <property type="molecule type" value="Genomic_DNA"/>
</dbReference>
<protein>
    <submittedName>
        <fullName evidence="1">Unannotated protein</fullName>
    </submittedName>
</protein>
<organism evidence="1">
    <name type="scientific">freshwater metagenome</name>
    <dbReference type="NCBI Taxonomy" id="449393"/>
    <lineage>
        <taxon>unclassified sequences</taxon>
        <taxon>metagenomes</taxon>
        <taxon>ecological metagenomes</taxon>
    </lineage>
</organism>